<reference evidence="1" key="2">
    <citation type="submission" date="2025-08" db="UniProtKB">
        <authorList>
            <consortium name="Ensembl"/>
        </authorList>
    </citation>
    <scope>IDENTIFICATION</scope>
</reference>
<sequence length="459" mass="51916">ESMGQNFDFDKADPATWPQVTDPVCCFLVENGPVVNLEQDFSPSECKGRQVLKSWFFVKAPNGELCQQSWLMYSLTLASLFCFTCLPFEPNSSSSFVNRKTGFTNFFHFSKRACQHEHSKEHTLRGSDEKLDSSHNGNFWGLVELLARYDSVLQVHVEAIKAGTTKVMYLSNRIQNEFIGRIARRIQQTIFDKVSKDGAKVVESFVDFIDIHTKTELKSEADSLQMNISEFLFLVLAEMWYTILSKINIVSKKLQSPDLDIQMARGLLGGLRDALSELRSFGFVACKEAAASQAEVLGISMQFKEKQSQRRKVMPGEVAKDKRSSDPEKVFKCEVFNPVLDTVLTQLDNRMRKYDGVGESFGFLTGGKLKSLSSEDLKRHAQNLASSYPEDLNSESFENEIELFASFCTRIFKDDLETKAPIDLLSYTHKRSLDASFPNAETALRIFCCLPVTMAANER</sequence>
<organism evidence="1 2">
    <name type="scientific">Latimeria chalumnae</name>
    <name type="common">Coelacanth</name>
    <dbReference type="NCBI Taxonomy" id="7897"/>
    <lineage>
        <taxon>Eukaryota</taxon>
        <taxon>Metazoa</taxon>
        <taxon>Chordata</taxon>
        <taxon>Craniata</taxon>
        <taxon>Vertebrata</taxon>
        <taxon>Euteleostomi</taxon>
        <taxon>Coelacanthiformes</taxon>
        <taxon>Coelacanthidae</taxon>
        <taxon>Latimeria</taxon>
    </lineage>
</organism>
<accession>H3ADE1</accession>
<dbReference type="eggNOG" id="ENOG502QPQD">
    <property type="taxonomic scope" value="Eukaryota"/>
</dbReference>
<dbReference type="EMBL" id="AFYH01181824">
    <property type="status" value="NOT_ANNOTATED_CDS"/>
    <property type="molecule type" value="Genomic_DNA"/>
</dbReference>
<proteinExistence type="predicted"/>
<reference evidence="1" key="3">
    <citation type="submission" date="2025-09" db="UniProtKB">
        <authorList>
            <consortium name="Ensembl"/>
        </authorList>
    </citation>
    <scope>IDENTIFICATION</scope>
</reference>
<reference evidence="2" key="1">
    <citation type="submission" date="2011-08" db="EMBL/GenBank/DDBJ databases">
        <title>The draft genome of Latimeria chalumnae.</title>
        <authorList>
            <person name="Di Palma F."/>
            <person name="Alfoldi J."/>
            <person name="Johnson J."/>
            <person name="Berlin A."/>
            <person name="Gnerre S."/>
            <person name="Jaffe D."/>
            <person name="MacCallum I."/>
            <person name="Young S."/>
            <person name="Walker B.J."/>
            <person name="Lander E."/>
            <person name="Lindblad-Toh K."/>
        </authorList>
    </citation>
    <scope>NUCLEOTIDE SEQUENCE [LARGE SCALE GENOMIC DNA]</scope>
    <source>
        <strain evidence="2">Wild caught</strain>
    </source>
</reference>
<dbReference type="HOGENOM" id="CLU_596610_0_0_1"/>
<dbReference type="Ensembl" id="ENSLACT00000007726.1">
    <property type="protein sequence ID" value="ENSLACP00000007662.1"/>
    <property type="gene ID" value="ENSLACG00000006789.1"/>
</dbReference>
<protein>
    <submittedName>
        <fullName evidence="1">Uncharacterized protein</fullName>
    </submittedName>
</protein>
<dbReference type="GeneTree" id="ENSGT00940000154356"/>
<dbReference type="OMA" id="FECTHSI"/>
<keyword evidence="2" id="KW-1185">Reference proteome</keyword>
<name>H3ADE1_LATCH</name>
<evidence type="ECO:0000313" key="1">
    <source>
        <dbReference type="Ensembl" id="ENSLACP00000007662.1"/>
    </source>
</evidence>
<dbReference type="PANTHER" id="PTHR45749">
    <property type="match status" value="1"/>
</dbReference>
<dbReference type="AlphaFoldDB" id="H3ADE1"/>
<dbReference type="PANTHER" id="PTHR45749:SF28">
    <property type="entry name" value="ZINC FINGER MYM-TYPE PROTEIN 1-LIKE-RELATED"/>
    <property type="match status" value="1"/>
</dbReference>
<dbReference type="Proteomes" id="UP000008672">
    <property type="component" value="Unassembled WGS sequence"/>
</dbReference>
<dbReference type="InParanoid" id="H3ADE1"/>
<evidence type="ECO:0000313" key="2">
    <source>
        <dbReference type="Proteomes" id="UP000008672"/>
    </source>
</evidence>
<dbReference type="STRING" id="7897.ENSLACP00000007662"/>